<evidence type="ECO:0000313" key="2">
    <source>
        <dbReference type="EMBL" id="AKF05221.1"/>
    </source>
</evidence>
<keyword evidence="1" id="KW-0812">Transmembrane</keyword>
<sequence length="295" mass="32243">MRLARDTRGVAYTEFLIAFMPFFALVLGLTQLALLGQAHLAVRHAANAAVRSAVVVVDDDPARYGEQPRRELDPRARGGGGSNGLLRMIGATGISRRGDARTRDIRLAAYVPLLAISPARSQIFSSSQRQSIQRAVGTGDLSRAGFGMLYVLGASGVIVGERGRTTRYAQGDDVTVRVTHAYPCLVPLASRLLCDNWLELQSGIPITTSRDLLDRLRGGVAGPDDIREIMAAQRRVRAQRDRLRDSRDPLRDLDEAELAGLLWTTVATGTRFRLLTAEATLPLHSAPYPYQSEVR</sequence>
<accession>A0A0F6W1Z0</accession>
<evidence type="ECO:0000256" key="1">
    <source>
        <dbReference type="SAM" id="Phobius"/>
    </source>
</evidence>
<keyword evidence="3" id="KW-1185">Reference proteome</keyword>
<dbReference type="Proteomes" id="UP000034883">
    <property type="component" value="Chromosome"/>
</dbReference>
<protein>
    <recommendedName>
        <fullName evidence="4">Pilus assembly protein</fullName>
    </recommendedName>
</protein>
<dbReference type="KEGG" id="samy:DB32_002370"/>
<name>A0A0F6W1Z0_9BACT</name>
<reference evidence="2 3" key="1">
    <citation type="submission" date="2015-03" db="EMBL/GenBank/DDBJ databases">
        <title>Genome assembly of Sandaracinus amylolyticus DSM 53668.</title>
        <authorList>
            <person name="Sharma G."/>
            <person name="Subramanian S."/>
        </authorList>
    </citation>
    <scope>NUCLEOTIDE SEQUENCE [LARGE SCALE GENOMIC DNA]</scope>
    <source>
        <strain evidence="2 3">DSM 53668</strain>
    </source>
</reference>
<evidence type="ECO:0008006" key="4">
    <source>
        <dbReference type="Google" id="ProtNLM"/>
    </source>
</evidence>
<keyword evidence="1" id="KW-1133">Transmembrane helix</keyword>
<proteinExistence type="predicted"/>
<dbReference type="EMBL" id="CP011125">
    <property type="protein sequence ID" value="AKF05221.1"/>
    <property type="molecule type" value="Genomic_DNA"/>
</dbReference>
<evidence type="ECO:0000313" key="3">
    <source>
        <dbReference type="Proteomes" id="UP000034883"/>
    </source>
</evidence>
<feature type="transmembrane region" description="Helical" evidence="1">
    <location>
        <begin position="12"/>
        <end position="34"/>
    </location>
</feature>
<dbReference type="RefSeq" id="WP_053232483.1">
    <property type="nucleotide sequence ID" value="NZ_CP011125.1"/>
</dbReference>
<dbReference type="AlphaFoldDB" id="A0A0F6W1Z0"/>
<keyword evidence="1" id="KW-0472">Membrane</keyword>
<dbReference type="STRING" id="927083.DB32_002370"/>
<organism evidence="2 3">
    <name type="scientific">Sandaracinus amylolyticus</name>
    <dbReference type="NCBI Taxonomy" id="927083"/>
    <lineage>
        <taxon>Bacteria</taxon>
        <taxon>Pseudomonadati</taxon>
        <taxon>Myxococcota</taxon>
        <taxon>Polyangia</taxon>
        <taxon>Polyangiales</taxon>
        <taxon>Sandaracinaceae</taxon>
        <taxon>Sandaracinus</taxon>
    </lineage>
</organism>
<gene>
    <name evidence="2" type="ORF">DB32_002370</name>
</gene>